<dbReference type="Proteomes" id="UP001157418">
    <property type="component" value="Unassembled WGS sequence"/>
</dbReference>
<dbReference type="AlphaFoldDB" id="A0AAU9PQV5"/>
<name>A0AAU9PQV5_9ASTR</name>
<protein>
    <submittedName>
        <fullName evidence="2">Uncharacterized protein</fullName>
    </submittedName>
</protein>
<proteinExistence type="predicted"/>
<dbReference type="EMBL" id="CAKMRJ010005745">
    <property type="protein sequence ID" value="CAH1452650.1"/>
    <property type="molecule type" value="Genomic_DNA"/>
</dbReference>
<comment type="caution">
    <text evidence="2">The sequence shown here is derived from an EMBL/GenBank/DDBJ whole genome shotgun (WGS) entry which is preliminary data.</text>
</comment>
<keyword evidence="3" id="KW-1185">Reference proteome</keyword>
<organism evidence="2 3">
    <name type="scientific">Lactuca virosa</name>
    <dbReference type="NCBI Taxonomy" id="75947"/>
    <lineage>
        <taxon>Eukaryota</taxon>
        <taxon>Viridiplantae</taxon>
        <taxon>Streptophyta</taxon>
        <taxon>Embryophyta</taxon>
        <taxon>Tracheophyta</taxon>
        <taxon>Spermatophyta</taxon>
        <taxon>Magnoliopsida</taxon>
        <taxon>eudicotyledons</taxon>
        <taxon>Gunneridae</taxon>
        <taxon>Pentapetalae</taxon>
        <taxon>asterids</taxon>
        <taxon>campanulids</taxon>
        <taxon>Asterales</taxon>
        <taxon>Asteraceae</taxon>
        <taxon>Cichorioideae</taxon>
        <taxon>Cichorieae</taxon>
        <taxon>Lactucinae</taxon>
        <taxon>Lactuca</taxon>
    </lineage>
</organism>
<evidence type="ECO:0000313" key="2">
    <source>
        <dbReference type="EMBL" id="CAH1452650.1"/>
    </source>
</evidence>
<accession>A0AAU9PQV5</accession>
<gene>
    <name evidence="2" type="ORF">LVIROSA_LOCUS37939</name>
</gene>
<evidence type="ECO:0000313" key="3">
    <source>
        <dbReference type="Proteomes" id="UP001157418"/>
    </source>
</evidence>
<sequence length="331" mass="36705">MKQSRKASKVAYQGLKELVKFAEVENSPAASSINVEVAEEHVAPKSKFQFSFEDIEVSDDDEEEDQEKGLTENEFEDFLQSISISEEDVAVTPSAVTERDRDSTMQFYSPTPEQMDALIVDLQRTTRKPPQSATVTTEPPSESDQDDSAHVLLPRKRKRIDPRHGVLITDPVQNVSTSIEPSYVAQNIESTFTESSPVMQEISSLLPESTPMDQDFESPIVEQEVLPSEWAQASGSSFEASELDISKGKSKLSESEFDIRISDLEKENSIKDAKISELQANLGGLTALFFDLKQRLHQKFGDEFQPLSAEGEKIFASSSGVADLTSQPTSE</sequence>
<reference evidence="2 3" key="1">
    <citation type="submission" date="2022-01" db="EMBL/GenBank/DDBJ databases">
        <authorList>
            <person name="Xiong W."/>
            <person name="Schranz E."/>
        </authorList>
    </citation>
    <scope>NUCLEOTIDE SEQUENCE [LARGE SCALE GENOMIC DNA]</scope>
</reference>
<feature type="compositionally biased region" description="Polar residues" evidence="1">
    <location>
        <begin position="128"/>
        <end position="140"/>
    </location>
</feature>
<feature type="region of interest" description="Disordered" evidence="1">
    <location>
        <begin position="89"/>
        <end position="156"/>
    </location>
</feature>
<evidence type="ECO:0000256" key="1">
    <source>
        <dbReference type="SAM" id="MobiDB-lite"/>
    </source>
</evidence>